<comment type="similarity">
    <text evidence="1">Belongs to the peptidase M16 family.</text>
</comment>
<protein>
    <recommendedName>
        <fullName evidence="5">Peptidase M16 C-terminal domain-containing protein</fullName>
    </recommendedName>
</protein>
<sequence length="413" mass="46287">MLRPAHAAPVVSVWCWYHVGSKDERPGTTGASHWVEHMNFKGTEGISREDLKIWIERAGGAWNGYTWIDQTTYFETLSSDALDLALRIESERMTSCIYEEDEFESERSVIIAELQGNQNNPAYLLGVDVAAEAFRTHPYGWPTIGWLSDLENMSRNDLYNHYRNYYVPNNATLVIVGDIEPNEALRGVQKYFGHIERGNSPPTVQTREPEQKGERRVSVERPGTTCYLDVAFHAPAVGDEDFVPLLVADAVLSGGKGINLWAGGFGRDARTTSPLYQALVEPELVAAVSSALLPTEQPYLYSISATVRDGVSESTVEDALFTVFDSLASERSTDHNLQKAKNQLLTQLAFDDEGVTRIGHQLGYFSTVADWKMIFEIEEKINSITAENMRDVVARRLVSSRRTVGWFRPQALQ</sequence>
<dbReference type="PANTHER" id="PTHR11851">
    <property type="entry name" value="METALLOPROTEASE"/>
    <property type="match status" value="1"/>
</dbReference>
<evidence type="ECO:0008006" key="5">
    <source>
        <dbReference type="Google" id="ProtNLM"/>
    </source>
</evidence>
<evidence type="ECO:0000256" key="1">
    <source>
        <dbReference type="ARBA" id="ARBA00007261"/>
    </source>
</evidence>
<dbReference type="InterPro" id="IPR050361">
    <property type="entry name" value="MPP/UQCRC_Complex"/>
</dbReference>
<evidence type="ECO:0000259" key="2">
    <source>
        <dbReference type="Pfam" id="PF00675"/>
    </source>
</evidence>
<dbReference type="InterPro" id="IPR007863">
    <property type="entry name" value="Peptidase_M16_C"/>
</dbReference>
<reference evidence="4" key="1">
    <citation type="submission" date="2018-05" db="EMBL/GenBank/DDBJ databases">
        <authorList>
            <person name="Lanie J.A."/>
            <person name="Ng W.-L."/>
            <person name="Kazmierczak K.M."/>
            <person name="Andrzejewski T.M."/>
            <person name="Davidsen T.M."/>
            <person name="Wayne K.J."/>
            <person name="Tettelin H."/>
            <person name="Glass J.I."/>
            <person name="Rusch D."/>
            <person name="Podicherti R."/>
            <person name="Tsui H.-C.T."/>
            <person name="Winkler M.E."/>
        </authorList>
    </citation>
    <scope>NUCLEOTIDE SEQUENCE</scope>
</reference>
<evidence type="ECO:0000313" key="4">
    <source>
        <dbReference type="EMBL" id="SVA09072.1"/>
    </source>
</evidence>
<organism evidence="4">
    <name type="scientific">marine metagenome</name>
    <dbReference type="NCBI Taxonomy" id="408172"/>
    <lineage>
        <taxon>unclassified sequences</taxon>
        <taxon>metagenomes</taxon>
        <taxon>ecological metagenomes</taxon>
    </lineage>
</organism>
<dbReference type="Gene3D" id="3.30.830.10">
    <property type="entry name" value="Metalloenzyme, LuxS/M16 peptidase-like"/>
    <property type="match status" value="2"/>
</dbReference>
<accession>A0A381SYI6</accession>
<feature type="domain" description="Peptidase M16 C-terminal" evidence="3">
    <location>
        <begin position="153"/>
        <end position="344"/>
    </location>
</feature>
<dbReference type="GO" id="GO:0046872">
    <property type="term" value="F:metal ion binding"/>
    <property type="evidence" value="ECO:0007669"/>
    <property type="project" value="InterPro"/>
</dbReference>
<dbReference type="AlphaFoldDB" id="A0A381SYI6"/>
<gene>
    <name evidence="4" type="ORF">METZ01_LOCUS61926</name>
</gene>
<dbReference type="Pfam" id="PF00675">
    <property type="entry name" value="Peptidase_M16"/>
    <property type="match status" value="1"/>
</dbReference>
<dbReference type="InterPro" id="IPR011249">
    <property type="entry name" value="Metalloenz_LuxS/M16"/>
</dbReference>
<proteinExistence type="inferred from homology"/>
<feature type="domain" description="Peptidase M16 N-terminal" evidence="2">
    <location>
        <begin position="6"/>
        <end position="144"/>
    </location>
</feature>
<dbReference type="EMBL" id="UINC01003765">
    <property type="protein sequence ID" value="SVA09072.1"/>
    <property type="molecule type" value="Genomic_DNA"/>
</dbReference>
<dbReference type="InterPro" id="IPR011765">
    <property type="entry name" value="Pept_M16_N"/>
</dbReference>
<dbReference type="SUPFAM" id="SSF63411">
    <property type="entry name" value="LuxS/MPP-like metallohydrolase"/>
    <property type="match status" value="2"/>
</dbReference>
<dbReference type="PANTHER" id="PTHR11851:SF49">
    <property type="entry name" value="MITOCHONDRIAL-PROCESSING PEPTIDASE SUBUNIT ALPHA"/>
    <property type="match status" value="1"/>
</dbReference>
<dbReference type="Pfam" id="PF05193">
    <property type="entry name" value="Peptidase_M16_C"/>
    <property type="match status" value="1"/>
</dbReference>
<evidence type="ECO:0000259" key="3">
    <source>
        <dbReference type="Pfam" id="PF05193"/>
    </source>
</evidence>
<name>A0A381SYI6_9ZZZZ</name>